<evidence type="ECO:0000313" key="1">
    <source>
        <dbReference type="EMBL" id="PVD37067.1"/>
    </source>
</evidence>
<gene>
    <name evidence="1" type="ORF">C0Q70_04060</name>
</gene>
<proteinExistence type="predicted"/>
<evidence type="ECO:0000313" key="2">
    <source>
        <dbReference type="Proteomes" id="UP000245119"/>
    </source>
</evidence>
<comment type="caution">
    <text evidence="1">The sequence shown here is derived from an EMBL/GenBank/DDBJ whole genome shotgun (WGS) entry which is preliminary data.</text>
</comment>
<dbReference type="AlphaFoldDB" id="A0A2T7PUK8"/>
<organism evidence="1 2">
    <name type="scientific">Pomacea canaliculata</name>
    <name type="common">Golden apple snail</name>
    <dbReference type="NCBI Taxonomy" id="400727"/>
    <lineage>
        <taxon>Eukaryota</taxon>
        <taxon>Metazoa</taxon>
        <taxon>Spiralia</taxon>
        <taxon>Lophotrochozoa</taxon>
        <taxon>Mollusca</taxon>
        <taxon>Gastropoda</taxon>
        <taxon>Caenogastropoda</taxon>
        <taxon>Architaenioglossa</taxon>
        <taxon>Ampullarioidea</taxon>
        <taxon>Ampullariidae</taxon>
        <taxon>Pomacea</taxon>
    </lineage>
</organism>
<dbReference type="Proteomes" id="UP000245119">
    <property type="component" value="Linkage Group LG2"/>
</dbReference>
<dbReference type="EMBL" id="PZQS01000002">
    <property type="protein sequence ID" value="PVD37067.1"/>
    <property type="molecule type" value="Genomic_DNA"/>
</dbReference>
<reference evidence="1 2" key="1">
    <citation type="submission" date="2018-04" db="EMBL/GenBank/DDBJ databases">
        <title>The genome of golden apple snail Pomacea canaliculata provides insight into stress tolerance and invasive adaptation.</title>
        <authorList>
            <person name="Liu C."/>
            <person name="Liu B."/>
            <person name="Ren Y."/>
            <person name="Zhang Y."/>
            <person name="Wang H."/>
            <person name="Li S."/>
            <person name="Jiang F."/>
            <person name="Yin L."/>
            <person name="Zhang G."/>
            <person name="Qian W."/>
            <person name="Fan W."/>
        </authorList>
    </citation>
    <scope>NUCLEOTIDE SEQUENCE [LARGE SCALE GENOMIC DNA]</scope>
    <source>
        <strain evidence="1">SZHN2017</strain>
        <tissue evidence="1">Muscle</tissue>
    </source>
</reference>
<keyword evidence="2" id="KW-1185">Reference proteome</keyword>
<name>A0A2T7PUK8_POMCA</name>
<sequence>MSSPLCSRVVTVHPSIRRSANPPPTPHMVFTHHVLRTLRGRLNIVLGNMITRRAEVADVLPRSPRSQAPSLSLALETQMNGGDFKDKIPIINSSVLKAMKTRRRAVSGCEGNIPGCSH</sequence>
<accession>A0A2T7PUK8</accession>
<protein>
    <submittedName>
        <fullName evidence="1">Uncharacterized protein</fullName>
    </submittedName>
</protein>